<dbReference type="InterPro" id="IPR037550">
    <property type="entry name" value="Sec23_C"/>
</dbReference>
<keyword evidence="10" id="KW-0963">Cytoplasm</keyword>
<comment type="subcellular location">
    <subcellularLocation>
        <location evidence="10">Cytoplasmic vesicle</location>
        <location evidence="10">COPII-coated vesicle membrane</location>
        <topology evidence="10">Peripheral membrane protein</topology>
        <orientation evidence="10">Cytoplasmic side</orientation>
    </subcellularLocation>
    <subcellularLocation>
        <location evidence="10">Endoplasmic reticulum membrane</location>
        <topology evidence="10">Peripheral membrane protein</topology>
        <orientation evidence="10">Cytoplasmic side</orientation>
    </subcellularLocation>
</comment>
<dbReference type="SUPFAM" id="SSF53300">
    <property type="entry name" value="vWA-like"/>
    <property type="match status" value="1"/>
</dbReference>
<dbReference type="InterPro" id="IPR037364">
    <property type="entry name" value="Sec23"/>
</dbReference>
<dbReference type="InterPro" id="IPR029006">
    <property type="entry name" value="ADF-H/Gelsolin-like_dom_sf"/>
</dbReference>
<evidence type="ECO:0000259" key="12">
    <source>
        <dbReference type="Pfam" id="PF04810"/>
    </source>
</evidence>
<keyword evidence="5 10" id="KW-0931">ER-Golgi transport</keyword>
<dbReference type="Proteomes" id="UP000001514">
    <property type="component" value="Unassembled WGS sequence"/>
</dbReference>
<comment type="function">
    <text evidence="9 10">Component of the coat protein complex II (COPII) which promotes the formation of transport vesicles from the endoplasmic reticulum (ER). The coat has two main functions, the physical deformation of the endoplasmic reticulum membrane into vesicles and the selection of cargo molecules.</text>
</comment>
<accession>D8S3I7</accession>
<dbReference type="FunFam" id="1.20.120.730:FF:000005">
    <property type="entry name" value="Protein transport protein SEC23"/>
    <property type="match status" value="1"/>
</dbReference>
<evidence type="ECO:0000256" key="5">
    <source>
        <dbReference type="ARBA" id="ARBA00022892"/>
    </source>
</evidence>
<keyword evidence="3 10" id="KW-0256">Endoplasmic reticulum</keyword>
<dbReference type="InterPro" id="IPR036465">
    <property type="entry name" value="vWFA_dom_sf"/>
</dbReference>
<feature type="domain" description="Sec23/Sec24 helical" evidence="14">
    <location>
        <begin position="521"/>
        <end position="618"/>
    </location>
</feature>
<dbReference type="GO" id="GO:0030127">
    <property type="term" value="C:COPII vesicle coat"/>
    <property type="evidence" value="ECO:0000318"/>
    <property type="project" value="GO_Central"/>
</dbReference>
<dbReference type="InterPro" id="IPR007123">
    <property type="entry name" value="Gelsolin-like_dom"/>
</dbReference>
<dbReference type="FunFam" id="2.30.30.380:FF:000001">
    <property type="entry name" value="Protein transport protein SEC23"/>
    <property type="match status" value="1"/>
</dbReference>
<dbReference type="AlphaFoldDB" id="D8S3I7"/>
<dbReference type="KEGG" id="smo:SELMODRAFT_107900"/>
<dbReference type="InterPro" id="IPR006900">
    <property type="entry name" value="Sec23/24_helical_dom"/>
</dbReference>
<sequence>MDFNEIEATEGLRWVWNAWPTSRIDAARMVVPFGIMANVLMPLPDLPVLPYQPVRCKCQAVLNPYCNVDYTARIWGCPFCLQRNYFPGNYAGVSESNLPAELYPTYSTVEYVIPQKGFGGFPSAGSGFSLSGPPVPSNAPCFLFVVDTCVELEDLQALKLELQHLLAMIPESSRVGLISFGTMVNVHVLSHSGYSKALVFPGDRELTSQRIQELLGFSSKGGRMARQGSPNRFLLPASECDFEINSAIDELQPNAFNVQAGHRPRRATGAALAVAAGLMEGCAANVGSRIMLFVSGPVTIGPGIVVETDRSKSIRTHQDLVNDNAVHYKKSCKFYNQIGQALVENSHVLDIFACSLDQVGCAEAKSAVQSTGGLMVLAETFDSEQFKKSLRKLFEKEEEGKLKMCFNGTFEVTTTREVKINGAIGPCSSLKRKSTSVSETELGIGGTSAWKLCTLNSKTSIAVFFEVVAQNSSSITPGNPFFIQFATQYQHGNGETRLRVTTASRRWIEASQEQDAKAAFDQEAAAAVMAKYAAHKTENEETFDIVRWLDKNLIRVASKFGDYTKEDAQSFRLSSNFSLYPQFMYHLRRSQFLSVFNNSPDETAFFRLMLNREGVVGSLIMIQPTLFSYSFEGPPVPVLLDVSSITPERILLFDSYFYVVVHYGSTIAQWRKLGYHNDPAYESFKALLEAPVNDARAVMEDRVPVPRLVECDQHGSQARFLLAKLNPSVTHNSNAYGNVEVIFTDDVSLQVFIEHLQRLAVQS</sequence>
<dbReference type="InterPro" id="IPR006896">
    <property type="entry name" value="Sec23/24_trunk_dom"/>
</dbReference>
<dbReference type="Gene3D" id="2.60.40.1670">
    <property type="entry name" value="beta-sandwich domain of Sec23/24"/>
    <property type="match status" value="1"/>
</dbReference>
<feature type="domain" description="Sec23/Sec24 trunk" evidence="13">
    <location>
        <begin position="139"/>
        <end position="393"/>
    </location>
</feature>
<dbReference type="Pfam" id="PF04810">
    <property type="entry name" value="zf-Sec23_Sec24"/>
    <property type="match status" value="1"/>
</dbReference>
<dbReference type="InterPro" id="IPR036174">
    <property type="entry name" value="Znf_Sec23_Sec24_sf"/>
</dbReference>
<dbReference type="InterPro" id="IPR006895">
    <property type="entry name" value="Znf_Sec23_Sec24"/>
</dbReference>
<dbReference type="GO" id="GO:0070971">
    <property type="term" value="C:endoplasmic reticulum exit site"/>
    <property type="evidence" value="ECO:0000318"/>
    <property type="project" value="GO_Central"/>
</dbReference>
<dbReference type="Gene3D" id="1.20.120.730">
    <property type="entry name" value="Sec23/Sec24 helical domain"/>
    <property type="match status" value="1"/>
</dbReference>
<keyword evidence="6 10" id="KW-0653">Protein transport</keyword>
<feature type="domain" description="Zinc finger Sec23/Sec24-type" evidence="12">
    <location>
        <begin position="53"/>
        <end position="90"/>
    </location>
</feature>
<dbReference type="SUPFAM" id="SSF81995">
    <property type="entry name" value="beta-sandwich domain of Sec23/24"/>
    <property type="match status" value="1"/>
</dbReference>
<dbReference type="PANTHER" id="PTHR11141:SF22">
    <property type="entry name" value="PROTEIN TRANSPORT PROTEIN SEC23 G"/>
    <property type="match status" value="1"/>
</dbReference>
<evidence type="ECO:0000256" key="1">
    <source>
        <dbReference type="ARBA" id="ARBA00022448"/>
    </source>
</evidence>
<name>D8S3I7_SELML</name>
<organism evidence="17">
    <name type="scientific">Selaginella moellendorffii</name>
    <name type="common">Spikemoss</name>
    <dbReference type="NCBI Taxonomy" id="88036"/>
    <lineage>
        <taxon>Eukaryota</taxon>
        <taxon>Viridiplantae</taxon>
        <taxon>Streptophyta</taxon>
        <taxon>Embryophyta</taxon>
        <taxon>Tracheophyta</taxon>
        <taxon>Lycopodiopsida</taxon>
        <taxon>Selaginellales</taxon>
        <taxon>Selaginellaceae</taxon>
        <taxon>Selaginella</taxon>
    </lineage>
</organism>
<feature type="domain" description="Gelsolin-like" evidence="11">
    <location>
        <begin position="635"/>
        <end position="721"/>
    </location>
</feature>
<dbReference type="OMA" id="RSRIWAC"/>
<dbReference type="Gene3D" id="2.30.30.380">
    <property type="entry name" value="Zn-finger domain of Sec23/24"/>
    <property type="match status" value="1"/>
</dbReference>
<evidence type="ECO:0000256" key="2">
    <source>
        <dbReference type="ARBA" id="ARBA00022723"/>
    </source>
</evidence>
<dbReference type="InParanoid" id="D8S3I7"/>
<evidence type="ECO:0000256" key="6">
    <source>
        <dbReference type="ARBA" id="ARBA00022927"/>
    </source>
</evidence>
<reference evidence="16 17" key="1">
    <citation type="journal article" date="2011" name="Science">
        <title>The Selaginella genome identifies genetic changes associated with the evolution of vascular plants.</title>
        <authorList>
            <person name="Banks J.A."/>
            <person name="Nishiyama T."/>
            <person name="Hasebe M."/>
            <person name="Bowman J.L."/>
            <person name="Gribskov M."/>
            <person name="dePamphilis C."/>
            <person name="Albert V.A."/>
            <person name="Aono N."/>
            <person name="Aoyama T."/>
            <person name="Ambrose B.A."/>
            <person name="Ashton N.W."/>
            <person name="Axtell M.J."/>
            <person name="Barker E."/>
            <person name="Barker M.S."/>
            <person name="Bennetzen J.L."/>
            <person name="Bonawitz N.D."/>
            <person name="Chapple C."/>
            <person name="Cheng C."/>
            <person name="Correa L.G."/>
            <person name="Dacre M."/>
            <person name="DeBarry J."/>
            <person name="Dreyer I."/>
            <person name="Elias M."/>
            <person name="Engstrom E.M."/>
            <person name="Estelle M."/>
            <person name="Feng L."/>
            <person name="Finet C."/>
            <person name="Floyd S.K."/>
            <person name="Frommer W.B."/>
            <person name="Fujita T."/>
            <person name="Gramzow L."/>
            <person name="Gutensohn M."/>
            <person name="Harholt J."/>
            <person name="Hattori M."/>
            <person name="Heyl A."/>
            <person name="Hirai T."/>
            <person name="Hiwatashi Y."/>
            <person name="Ishikawa M."/>
            <person name="Iwata M."/>
            <person name="Karol K.G."/>
            <person name="Koehler B."/>
            <person name="Kolukisaoglu U."/>
            <person name="Kubo M."/>
            <person name="Kurata T."/>
            <person name="Lalonde S."/>
            <person name="Li K."/>
            <person name="Li Y."/>
            <person name="Litt A."/>
            <person name="Lyons E."/>
            <person name="Manning G."/>
            <person name="Maruyama T."/>
            <person name="Michael T.P."/>
            <person name="Mikami K."/>
            <person name="Miyazaki S."/>
            <person name="Morinaga S."/>
            <person name="Murata T."/>
            <person name="Mueller-Roeber B."/>
            <person name="Nelson D.R."/>
            <person name="Obara M."/>
            <person name="Oguri Y."/>
            <person name="Olmstead R.G."/>
            <person name="Onodera N."/>
            <person name="Petersen B.L."/>
            <person name="Pils B."/>
            <person name="Prigge M."/>
            <person name="Rensing S.A."/>
            <person name="Riano-Pachon D.M."/>
            <person name="Roberts A.W."/>
            <person name="Sato Y."/>
            <person name="Scheller H.V."/>
            <person name="Schulz B."/>
            <person name="Schulz C."/>
            <person name="Shakirov E.V."/>
            <person name="Shibagaki N."/>
            <person name="Shinohara N."/>
            <person name="Shippen D.E."/>
            <person name="Soerensen I."/>
            <person name="Sotooka R."/>
            <person name="Sugimoto N."/>
            <person name="Sugita M."/>
            <person name="Sumikawa N."/>
            <person name="Tanurdzic M."/>
            <person name="Theissen G."/>
            <person name="Ulvskov P."/>
            <person name="Wakazuki S."/>
            <person name="Weng J.K."/>
            <person name="Willats W.W."/>
            <person name="Wipf D."/>
            <person name="Wolf P.G."/>
            <person name="Yang L."/>
            <person name="Zimmer A.D."/>
            <person name="Zhu Q."/>
            <person name="Mitros T."/>
            <person name="Hellsten U."/>
            <person name="Loque D."/>
            <person name="Otillar R."/>
            <person name="Salamov A."/>
            <person name="Schmutz J."/>
            <person name="Shapiro H."/>
            <person name="Lindquist E."/>
            <person name="Lucas S."/>
            <person name="Rokhsar D."/>
            <person name="Grigoriev I.V."/>
        </authorList>
    </citation>
    <scope>NUCLEOTIDE SEQUENCE [LARGE SCALE GENOMIC DNA]</scope>
</reference>
<dbReference type="SUPFAM" id="SSF82754">
    <property type="entry name" value="C-terminal, gelsolin-like domain of Sec23/24"/>
    <property type="match status" value="1"/>
</dbReference>
<evidence type="ECO:0000259" key="13">
    <source>
        <dbReference type="Pfam" id="PF04811"/>
    </source>
</evidence>
<dbReference type="GO" id="GO:0006886">
    <property type="term" value="P:intracellular protein transport"/>
    <property type="evidence" value="ECO:0007669"/>
    <property type="project" value="InterPro"/>
</dbReference>
<dbReference type="Pfam" id="PF04815">
    <property type="entry name" value="Sec23_helical"/>
    <property type="match status" value="1"/>
</dbReference>
<dbReference type="STRING" id="88036.D8S3I7"/>
<keyword evidence="2 10" id="KW-0479">Metal-binding</keyword>
<keyword evidence="7 10" id="KW-0472">Membrane</keyword>
<evidence type="ECO:0000256" key="9">
    <source>
        <dbReference type="ARBA" id="ARBA00025471"/>
    </source>
</evidence>
<dbReference type="FunFam" id="3.40.20.10:FF:000014">
    <property type="entry name" value="Protein transport protein SEC23"/>
    <property type="match status" value="1"/>
</dbReference>
<dbReference type="Gene3D" id="3.40.50.410">
    <property type="entry name" value="von Willebrand factor, type A domain"/>
    <property type="match status" value="1"/>
</dbReference>
<dbReference type="InterPro" id="IPR036175">
    <property type="entry name" value="Sec23/24_helical_dom_sf"/>
</dbReference>
<keyword evidence="4 10" id="KW-0862">Zinc</keyword>
<evidence type="ECO:0000256" key="8">
    <source>
        <dbReference type="ARBA" id="ARBA00023329"/>
    </source>
</evidence>
<evidence type="ECO:0000313" key="16">
    <source>
        <dbReference type="EMBL" id="EFJ21275.1"/>
    </source>
</evidence>
<dbReference type="PANTHER" id="PTHR11141">
    <property type="entry name" value="PROTEIN TRANSPORT PROTEIN SEC23"/>
    <property type="match status" value="1"/>
</dbReference>
<evidence type="ECO:0000256" key="4">
    <source>
        <dbReference type="ARBA" id="ARBA00022833"/>
    </source>
</evidence>
<dbReference type="GO" id="GO:0005096">
    <property type="term" value="F:GTPase activator activity"/>
    <property type="evidence" value="ECO:0000318"/>
    <property type="project" value="GO_Central"/>
</dbReference>
<dbReference type="HOGENOM" id="CLU_008658_3_0_1"/>
<proteinExistence type="inferred from homology"/>
<dbReference type="InterPro" id="IPR036180">
    <property type="entry name" value="Gelsolin-like_dom_sf"/>
</dbReference>
<protein>
    <recommendedName>
        <fullName evidence="10">Protein transport protein SEC23</fullName>
    </recommendedName>
</protein>
<dbReference type="Pfam" id="PF00626">
    <property type="entry name" value="Gelsolin"/>
    <property type="match status" value="1"/>
</dbReference>
<dbReference type="Gene3D" id="3.40.20.10">
    <property type="entry name" value="Severin"/>
    <property type="match status" value="1"/>
</dbReference>
<dbReference type="GO" id="GO:0090110">
    <property type="term" value="P:COPII-coated vesicle cargo loading"/>
    <property type="evidence" value="ECO:0000318"/>
    <property type="project" value="GO_Central"/>
</dbReference>
<dbReference type="GO" id="GO:0008270">
    <property type="term" value="F:zinc ion binding"/>
    <property type="evidence" value="ECO:0007669"/>
    <property type="project" value="InterPro"/>
</dbReference>
<dbReference type="SUPFAM" id="SSF82919">
    <property type="entry name" value="Zn-finger domain of Sec23/24"/>
    <property type="match status" value="1"/>
</dbReference>
<comment type="similarity">
    <text evidence="10">Belongs to the SEC23/SEC24 family. SEC23 subfamily.</text>
</comment>
<feature type="domain" description="Sec23/Sec24 beta-sandwich" evidence="15">
    <location>
        <begin position="406"/>
        <end position="507"/>
    </location>
</feature>
<dbReference type="eggNOG" id="KOG1986">
    <property type="taxonomic scope" value="Eukaryota"/>
</dbReference>
<evidence type="ECO:0000256" key="10">
    <source>
        <dbReference type="RuleBase" id="RU365030"/>
    </source>
</evidence>
<evidence type="ECO:0000259" key="15">
    <source>
        <dbReference type="Pfam" id="PF08033"/>
    </source>
</evidence>
<dbReference type="Pfam" id="PF04811">
    <property type="entry name" value="Sec23_trunk"/>
    <property type="match status" value="1"/>
</dbReference>
<keyword evidence="1 10" id="KW-0813">Transport</keyword>
<dbReference type="SUPFAM" id="SSF81811">
    <property type="entry name" value="Helical domain of Sec23/24"/>
    <property type="match status" value="1"/>
</dbReference>
<dbReference type="GO" id="GO:0005789">
    <property type="term" value="C:endoplasmic reticulum membrane"/>
    <property type="evidence" value="ECO:0007669"/>
    <property type="project" value="UniProtKB-SubCell"/>
</dbReference>
<dbReference type="CDD" id="cd11287">
    <property type="entry name" value="Sec23_C"/>
    <property type="match status" value="1"/>
</dbReference>
<dbReference type="Pfam" id="PF08033">
    <property type="entry name" value="Sec23_BS"/>
    <property type="match status" value="1"/>
</dbReference>
<dbReference type="EMBL" id="GL377600">
    <property type="protein sequence ID" value="EFJ21275.1"/>
    <property type="molecule type" value="Genomic_DNA"/>
</dbReference>
<dbReference type="Gramene" id="EFJ21275">
    <property type="protein sequence ID" value="EFJ21275"/>
    <property type="gene ID" value="SELMODRAFT_107900"/>
</dbReference>
<gene>
    <name evidence="16" type="ORF">SELMODRAFT_107900</name>
</gene>
<dbReference type="FunFam" id="3.40.50.410:FF:000043">
    <property type="entry name" value="Protein transport protein SEC23"/>
    <property type="match status" value="1"/>
</dbReference>
<keyword evidence="8 10" id="KW-0968">Cytoplasmic vesicle</keyword>
<dbReference type="InterPro" id="IPR012990">
    <property type="entry name" value="Beta-sandwich_Sec23_24"/>
</dbReference>
<keyword evidence="17" id="KW-1185">Reference proteome</keyword>
<dbReference type="FunCoup" id="D8S3I7">
    <property type="interactions" value="327"/>
</dbReference>
<evidence type="ECO:0000313" key="17">
    <source>
        <dbReference type="Proteomes" id="UP000001514"/>
    </source>
</evidence>
<evidence type="ECO:0000259" key="11">
    <source>
        <dbReference type="Pfam" id="PF00626"/>
    </source>
</evidence>
<evidence type="ECO:0000256" key="7">
    <source>
        <dbReference type="ARBA" id="ARBA00023136"/>
    </source>
</evidence>
<evidence type="ECO:0000256" key="3">
    <source>
        <dbReference type="ARBA" id="ARBA00022824"/>
    </source>
</evidence>
<evidence type="ECO:0000259" key="14">
    <source>
        <dbReference type="Pfam" id="PF04815"/>
    </source>
</evidence>